<gene>
    <name evidence="1" type="ORF">GCM10022254_33280</name>
</gene>
<accession>A0ABP8C2U0</accession>
<dbReference type="Proteomes" id="UP001501710">
    <property type="component" value="Unassembled WGS sequence"/>
</dbReference>
<dbReference type="EMBL" id="BAABAS010000006">
    <property type="protein sequence ID" value="GAA4232697.1"/>
    <property type="molecule type" value="Genomic_DNA"/>
</dbReference>
<reference evidence="2" key="1">
    <citation type="journal article" date="2019" name="Int. J. Syst. Evol. Microbiol.">
        <title>The Global Catalogue of Microorganisms (GCM) 10K type strain sequencing project: providing services to taxonomists for standard genome sequencing and annotation.</title>
        <authorList>
            <consortium name="The Broad Institute Genomics Platform"/>
            <consortium name="The Broad Institute Genome Sequencing Center for Infectious Disease"/>
            <person name="Wu L."/>
            <person name="Ma J."/>
        </authorList>
    </citation>
    <scope>NUCLEOTIDE SEQUENCE [LARGE SCALE GENOMIC DNA]</scope>
    <source>
        <strain evidence="2">JCM 17440</strain>
    </source>
</reference>
<evidence type="ECO:0000313" key="2">
    <source>
        <dbReference type="Proteomes" id="UP001501710"/>
    </source>
</evidence>
<evidence type="ECO:0000313" key="1">
    <source>
        <dbReference type="EMBL" id="GAA4232697.1"/>
    </source>
</evidence>
<proteinExistence type="predicted"/>
<comment type="caution">
    <text evidence="1">The sequence shown here is derived from an EMBL/GenBank/DDBJ whole genome shotgun (WGS) entry which is preliminary data.</text>
</comment>
<sequence length="259" mass="27424">MRIAWGVAVAALGLVIAQVAWDDPKDPGDEARADARRLHCLSARQRPGLVEAAVRLGVAAPGSTATGTGFRPKHGDRVTAATTLDAWNRTSRADFDWACTALAALTGPKTVQDPAPKPTLWRRVAANPTFTLVLGAFLTLGTQRSTERSVRRQALADQLNTAAAEYLKAAHAARLARAADKATDRAGLEGRRVDLGSAILRAGLPTAERRNLDGLLGTAHDVLVGSAFRPRPAEEAVRRLETALGRAVRGESVVEVVAP</sequence>
<dbReference type="RefSeq" id="WP_344897137.1">
    <property type="nucleotide sequence ID" value="NZ_BAABAS010000006.1"/>
</dbReference>
<protein>
    <submittedName>
        <fullName evidence="1">Uncharacterized protein</fullName>
    </submittedName>
</protein>
<organism evidence="1 2">
    <name type="scientific">Actinomadura meridiana</name>
    <dbReference type="NCBI Taxonomy" id="559626"/>
    <lineage>
        <taxon>Bacteria</taxon>
        <taxon>Bacillati</taxon>
        <taxon>Actinomycetota</taxon>
        <taxon>Actinomycetes</taxon>
        <taxon>Streptosporangiales</taxon>
        <taxon>Thermomonosporaceae</taxon>
        <taxon>Actinomadura</taxon>
    </lineage>
</organism>
<keyword evidence="2" id="KW-1185">Reference proteome</keyword>
<name>A0ABP8C2U0_9ACTN</name>